<evidence type="ECO:0000259" key="1">
    <source>
        <dbReference type="Pfam" id="PF14134"/>
    </source>
</evidence>
<sequence length="535" mass="61349">MEENITAKNSTTKNSLIETYGFNNFDFQQIEEKGISLDTISNQLSIFRNKIPKITLQSAATLQNGIWNLSEEEFKEKVAFFDERKSNLKLEKFVPASGAASRMFQFLNEFLNNFDIEIDTINGYINKNQATSLTVFLTGIEKFPFFEAINQKLAETFPDFHSWTTDKKNYYFIKFLIGSENFDFANKPKGILPFHQYKNHIATPIEEHLNESACYASSNGISNLHFTVSEEHQKEFEEILSEVKSKIEADNNTKINISFSYQNEKTDTLAVDFQNNPFRDEDNKLVFRPGGHGALIENLDNIDADIIFIKNIDNVIQNHIETITLYKKALAGILMQLQNQIFTYLKNIDHNLVAENDLEKIVSFAKNKLNIVISNNFEKATFHDKITYIKEIFNKPIRVCGMVKNENEPGGGPFWIRNTNEDISLQIIESSQIDLQDEEQLQIFKSATHFNPVDIVCGVKNYNGKKINLHHFIDEKSGFIVDKNKNGANYKAYELPGLWNGAMANWLTVFVEVPLITFSPVKTVNDLLKPTHQPQ</sequence>
<dbReference type="Pfam" id="PF14134">
    <property type="entry name" value="DUF4301"/>
    <property type="match status" value="1"/>
</dbReference>
<dbReference type="InterPro" id="IPR029044">
    <property type="entry name" value="Nucleotide-diphossugar_trans"/>
</dbReference>
<reference evidence="3" key="1">
    <citation type="submission" date="2016-10" db="EMBL/GenBank/DDBJ databases">
        <authorList>
            <person name="Varghese N."/>
            <person name="Submissions S."/>
        </authorList>
    </citation>
    <scope>NUCLEOTIDE SEQUENCE [LARGE SCALE GENOMIC DNA]</scope>
    <source>
        <strain evidence="3">DSM 21789</strain>
    </source>
</reference>
<dbReference type="STRING" id="498292.SAMN05660845_1735"/>
<name>A0A1I0YI23_9FLAO</name>
<organism evidence="2 3">
    <name type="scientific">Flavobacterium swingsii</name>
    <dbReference type="NCBI Taxonomy" id="498292"/>
    <lineage>
        <taxon>Bacteria</taxon>
        <taxon>Pseudomonadati</taxon>
        <taxon>Bacteroidota</taxon>
        <taxon>Flavobacteriia</taxon>
        <taxon>Flavobacteriales</taxon>
        <taxon>Flavobacteriaceae</taxon>
        <taxon>Flavobacterium</taxon>
    </lineage>
</organism>
<proteinExistence type="predicted"/>
<protein>
    <recommendedName>
        <fullName evidence="1">DUF4301 domain-containing protein</fullName>
    </recommendedName>
</protein>
<dbReference type="InterPro" id="IPR025393">
    <property type="entry name" value="DUF4301"/>
</dbReference>
<dbReference type="AlphaFoldDB" id="A0A1I0YI23"/>
<dbReference type="Proteomes" id="UP000199604">
    <property type="component" value="Unassembled WGS sequence"/>
</dbReference>
<gene>
    <name evidence="2" type="ORF">SAMN05660845_1735</name>
</gene>
<dbReference type="RefSeq" id="WP_091476195.1">
    <property type="nucleotide sequence ID" value="NZ_FOJT01000004.1"/>
</dbReference>
<feature type="domain" description="DUF4301" evidence="1">
    <location>
        <begin position="26"/>
        <end position="533"/>
    </location>
</feature>
<dbReference type="SUPFAM" id="SSF53448">
    <property type="entry name" value="Nucleotide-diphospho-sugar transferases"/>
    <property type="match status" value="1"/>
</dbReference>
<dbReference type="EMBL" id="FOJT01000004">
    <property type="protein sequence ID" value="SFB12140.1"/>
    <property type="molecule type" value="Genomic_DNA"/>
</dbReference>
<keyword evidence="3" id="KW-1185">Reference proteome</keyword>
<accession>A0A1I0YI23</accession>
<evidence type="ECO:0000313" key="3">
    <source>
        <dbReference type="Proteomes" id="UP000199604"/>
    </source>
</evidence>
<dbReference type="OrthoDB" id="5572060at2"/>
<evidence type="ECO:0000313" key="2">
    <source>
        <dbReference type="EMBL" id="SFB12140.1"/>
    </source>
</evidence>